<feature type="transmembrane region" description="Helical" evidence="1">
    <location>
        <begin position="53"/>
        <end position="72"/>
    </location>
</feature>
<reference evidence="2 3" key="1">
    <citation type="journal article" date="2015" name="Stand. Genomic Sci.">
        <title>Genomic Encyclopedia of Bacterial and Archaeal Type Strains, Phase III: the genomes of soil and plant-associated and newly described type strains.</title>
        <authorList>
            <person name="Whitman W.B."/>
            <person name="Woyke T."/>
            <person name="Klenk H.P."/>
            <person name="Zhou Y."/>
            <person name="Lilburn T.G."/>
            <person name="Beck B.J."/>
            <person name="De Vos P."/>
            <person name="Vandamme P."/>
            <person name="Eisen J.A."/>
            <person name="Garrity G."/>
            <person name="Hugenholtz P."/>
            <person name="Kyrpides N.C."/>
        </authorList>
    </citation>
    <scope>NUCLEOTIDE SEQUENCE [LARGE SCALE GENOMIC DNA]</scope>
    <source>
        <strain evidence="2 3">VKM Ac-2541</strain>
    </source>
</reference>
<comment type="caution">
    <text evidence="2">The sequence shown here is derived from an EMBL/GenBank/DDBJ whole genome shotgun (WGS) entry which is preliminary data.</text>
</comment>
<feature type="transmembrane region" description="Helical" evidence="1">
    <location>
        <begin position="20"/>
        <end position="41"/>
    </location>
</feature>
<dbReference type="SUPFAM" id="SSF63829">
    <property type="entry name" value="Calcium-dependent phosphotriesterase"/>
    <property type="match status" value="1"/>
</dbReference>
<feature type="transmembrane region" description="Helical" evidence="1">
    <location>
        <begin position="195"/>
        <end position="214"/>
    </location>
</feature>
<proteinExistence type="predicted"/>
<dbReference type="Proteomes" id="UP000295573">
    <property type="component" value="Unassembled WGS sequence"/>
</dbReference>
<keyword evidence="1" id="KW-0812">Transmembrane</keyword>
<accession>A0A4R2IXJ4</accession>
<feature type="transmembrane region" description="Helical" evidence="1">
    <location>
        <begin position="120"/>
        <end position="140"/>
    </location>
</feature>
<dbReference type="EMBL" id="SLWR01000003">
    <property type="protein sequence ID" value="TCO49206.1"/>
    <property type="molecule type" value="Genomic_DNA"/>
</dbReference>
<evidence type="ECO:0000256" key="1">
    <source>
        <dbReference type="SAM" id="Phobius"/>
    </source>
</evidence>
<protein>
    <submittedName>
        <fullName evidence="2">Uncharacterized protein</fullName>
    </submittedName>
</protein>
<feature type="transmembrane region" description="Helical" evidence="1">
    <location>
        <begin position="252"/>
        <end position="270"/>
    </location>
</feature>
<name>A0A4R2IXJ4_9ACTN</name>
<keyword evidence="3" id="KW-1185">Reference proteome</keyword>
<sequence length="858" mass="88081">MILLVLADRLSADRFPLHRYVRSIGATVIGVVTGMVWIGLVTQGRAGCSTSPAVIGTIASGVLATAVATHWATRSSPPWTVAAENSGDASAEPLNQSELRSVFVRLVAQVDSWTPIRFRILPFATGTLAVLLVLSTVLPWRELLDPVALGPTASEAGLARSQLWEIPSARNWAVLLCALALATLVCAGLLRRAAAVAAGSVVVAGLASHLLWLPDRLASGVGYRPGVGAWVALGLAVLLVVAGVVGRRGVPVVAGAAVVGVVAGLLLPSATGSPYEPTVVAGVPHRLLDLQGGQLVDRLGMRVSIGTSDPLDSLAGTLDGSPGQWLLGRTGSESSTVFAYDDGVALPQVTLNHGATPPALWGVSDNRMILLAGGELGRPWAILSVPLDLVSADISLSHKNPNGKYYVTPGVDVLATGVGPALSHRNADRSIVIWGATTTWQIPANQLRVGMSLRDFVINPGHGAPGNAVSTGPDGTTAWRTSETGLAIVRRGGVPQQLTGVAPAGCALSSDAASSSLTVDAFAVDVRGNLWLGGGAPTSVITPDGVLRKLPGGAEGVESIEARPDGSVLLGTSPGGGDQILEIPDAAQAATSYPAEPSPEPRCDRRRAVDGATTYTTTVVSPVPMVGATGGVSTQLGLDAAGRLVRVRVPLAARAWAPDGQGGVWWTVVGRGSAETAVHLVRGRTSEVRDPRPVSADQKDASAAAAGDRLVTAVGGGIYNLYSPGGRVTRVKAPGELRELVQLPSGQVCMVLGERLVLVSPSGQSSLLLGGAASGWPISTPGIQASQLTTDGIWFAGPDGKPWVYDGSHLVRVDAPGRVTVIAGPNQGVPQAADDVTVIGRSLYFQLGNDVLRLEATR</sequence>
<evidence type="ECO:0000313" key="2">
    <source>
        <dbReference type="EMBL" id="TCO49206.1"/>
    </source>
</evidence>
<keyword evidence="1" id="KW-0472">Membrane</keyword>
<dbReference type="AlphaFoldDB" id="A0A4R2IXJ4"/>
<feature type="transmembrane region" description="Helical" evidence="1">
    <location>
        <begin position="172"/>
        <end position="190"/>
    </location>
</feature>
<gene>
    <name evidence="2" type="ORF">EV646_103184</name>
</gene>
<evidence type="ECO:0000313" key="3">
    <source>
        <dbReference type="Proteomes" id="UP000295573"/>
    </source>
</evidence>
<dbReference type="OrthoDB" id="3796696at2"/>
<keyword evidence="1" id="KW-1133">Transmembrane helix</keyword>
<feature type="transmembrane region" description="Helical" evidence="1">
    <location>
        <begin position="226"/>
        <end position="245"/>
    </location>
</feature>
<organism evidence="2 3">
    <name type="scientific">Kribbella antiqua</name>
    <dbReference type="NCBI Taxonomy" id="2512217"/>
    <lineage>
        <taxon>Bacteria</taxon>
        <taxon>Bacillati</taxon>
        <taxon>Actinomycetota</taxon>
        <taxon>Actinomycetes</taxon>
        <taxon>Propionibacteriales</taxon>
        <taxon>Kribbellaceae</taxon>
        <taxon>Kribbella</taxon>
    </lineage>
</organism>
<dbReference type="RefSeq" id="WP_132146705.1">
    <property type="nucleotide sequence ID" value="NZ_SLWR01000003.1"/>
</dbReference>